<dbReference type="RefSeq" id="YP_009258528.1">
    <property type="nucleotide sequence ID" value="NC_030356.1"/>
</dbReference>
<organism evidence="3">
    <name type="scientific">Netrium digitus</name>
    <dbReference type="NCBI Taxonomy" id="43946"/>
    <lineage>
        <taxon>Eukaryota</taxon>
        <taxon>Viridiplantae</taxon>
        <taxon>Streptophyta</taxon>
        <taxon>Zygnematophyceae</taxon>
        <taxon>Zygnematophycidae</taxon>
        <taxon>Zygnematales</taxon>
        <taxon>Zygnemataceae</taxon>
        <taxon>Netrium</taxon>
    </lineage>
</organism>
<dbReference type="GO" id="GO:0003677">
    <property type="term" value="F:DNA binding"/>
    <property type="evidence" value="ECO:0007669"/>
    <property type="project" value="InterPro"/>
</dbReference>
<dbReference type="InterPro" id="IPR002104">
    <property type="entry name" value="Integrase_catalytic"/>
</dbReference>
<keyword evidence="1" id="KW-0233">DNA recombination</keyword>
<dbReference type="AlphaFoldDB" id="A0A191T580"/>
<dbReference type="EMBL" id="KU646491">
    <property type="protein sequence ID" value="ANI25550.1"/>
    <property type="molecule type" value="Genomic_DNA"/>
</dbReference>
<keyword evidence="3" id="KW-0934">Plastid</keyword>
<gene>
    <name evidence="3" type="primary">orf132</name>
</gene>
<dbReference type="SUPFAM" id="SSF56349">
    <property type="entry name" value="DNA breaking-rejoining enzymes"/>
    <property type="match status" value="1"/>
</dbReference>
<dbReference type="InterPro" id="IPR011010">
    <property type="entry name" value="DNA_brk_join_enz"/>
</dbReference>
<evidence type="ECO:0000256" key="1">
    <source>
        <dbReference type="ARBA" id="ARBA00023172"/>
    </source>
</evidence>
<dbReference type="Gene3D" id="1.10.443.10">
    <property type="entry name" value="Intergrase catalytic core"/>
    <property type="match status" value="1"/>
</dbReference>
<dbReference type="PROSITE" id="PS51898">
    <property type="entry name" value="TYR_RECOMBINASE"/>
    <property type="match status" value="1"/>
</dbReference>
<dbReference type="CDD" id="cd00397">
    <property type="entry name" value="DNA_BRE_C"/>
    <property type="match status" value="1"/>
</dbReference>
<reference evidence="3" key="1">
    <citation type="journal article" date="2016" name="Front. Plant Sci.">
        <title>Comparative Chloroplast Genome Analyses of Streptophyte Green Algae Uncover Major Structural Alterations in the Klebsormidiophyceae, Coleochaetophyceae and Zygnematophyceae.</title>
        <authorList>
            <person name="Lemieux C."/>
            <person name="Otis C."/>
            <person name="Turmel M."/>
        </authorList>
    </citation>
    <scope>NUCLEOTIDE SEQUENCE</scope>
</reference>
<dbReference type="Pfam" id="PF00589">
    <property type="entry name" value="Phage_integrase"/>
    <property type="match status" value="1"/>
</dbReference>
<keyword evidence="3" id="KW-0150">Chloroplast</keyword>
<accession>A0A191T580</accession>
<sequence length="132" mass="15286">MVENQPDPLGYCFVANKDQAGSSFNSRKHLERAYFDKQLNKVLIKASQKLGKNIRTHSFRTSFITDLLNSGVELSKIKDIIGHKDIKTTNKYIRCDLREDDLMKILQNLESERNKDIDFDDTDDDNDDSEKD</sequence>
<feature type="domain" description="Tyr recombinase" evidence="2">
    <location>
        <begin position="1"/>
        <end position="107"/>
    </location>
</feature>
<dbReference type="GO" id="GO:0015074">
    <property type="term" value="P:DNA integration"/>
    <property type="evidence" value="ECO:0007669"/>
    <property type="project" value="InterPro"/>
</dbReference>
<geneLocation type="chloroplast" evidence="3"/>
<dbReference type="InterPro" id="IPR013762">
    <property type="entry name" value="Integrase-like_cat_sf"/>
</dbReference>
<protein>
    <submittedName>
        <fullName evidence="3">Putative phage integrase</fullName>
    </submittedName>
</protein>
<dbReference type="GeneID" id="27984845"/>
<proteinExistence type="predicted"/>
<evidence type="ECO:0000259" key="2">
    <source>
        <dbReference type="PROSITE" id="PS51898"/>
    </source>
</evidence>
<name>A0A191T580_9VIRI</name>
<evidence type="ECO:0000313" key="3">
    <source>
        <dbReference type="EMBL" id="ANI25550.1"/>
    </source>
</evidence>
<dbReference type="GO" id="GO:0006310">
    <property type="term" value="P:DNA recombination"/>
    <property type="evidence" value="ECO:0007669"/>
    <property type="project" value="UniProtKB-KW"/>
</dbReference>